<name>A0ABU8TGF9_9HYPH</name>
<gene>
    <name evidence="3" type="ORF">V6575_01450</name>
</gene>
<reference evidence="3 4" key="1">
    <citation type="submission" date="2024-02" db="EMBL/GenBank/DDBJ databases">
        <title>Roseibium algae sp. nov., isolated from marine alga (Grateloupia sp.), showing potential in myo-inositol conversion.</title>
        <authorList>
            <person name="Wang Y."/>
        </authorList>
    </citation>
    <scope>NUCLEOTIDE SEQUENCE [LARGE SCALE GENOMIC DNA]</scope>
    <source>
        <strain evidence="3 4">H3510</strain>
    </source>
</reference>
<evidence type="ECO:0000259" key="1">
    <source>
        <dbReference type="Pfam" id="PF00501"/>
    </source>
</evidence>
<dbReference type="Gene3D" id="3.30.300.30">
    <property type="match status" value="1"/>
</dbReference>
<feature type="domain" description="AMP-dependent synthetase/ligase" evidence="1">
    <location>
        <begin position="26"/>
        <end position="394"/>
    </location>
</feature>
<proteinExistence type="predicted"/>
<dbReference type="PROSITE" id="PS00455">
    <property type="entry name" value="AMP_BINDING"/>
    <property type="match status" value="1"/>
</dbReference>
<evidence type="ECO:0000313" key="3">
    <source>
        <dbReference type="EMBL" id="MEJ8472740.1"/>
    </source>
</evidence>
<dbReference type="InterPro" id="IPR050237">
    <property type="entry name" value="ATP-dep_AMP-bd_enzyme"/>
</dbReference>
<feature type="domain" description="AMP-binding enzyme C-terminal" evidence="2">
    <location>
        <begin position="444"/>
        <end position="519"/>
    </location>
</feature>
<dbReference type="PANTHER" id="PTHR43767:SF1">
    <property type="entry name" value="NONRIBOSOMAL PEPTIDE SYNTHASE PES1 (EUROFUNG)-RELATED"/>
    <property type="match status" value="1"/>
</dbReference>
<evidence type="ECO:0000259" key="2">
    <source>
        <dbReference type="Pfam" id="PF13193"/>
    </source>
</evidence>
<dbReference type="Proteomes" id="UP001385499">
    <property type="component" value="Unassembled WGS sequence"/>
</dbReference>
<sequence>MSSMNLIPDRTPPWSTRTSNIAHFLTRNARRLGARPAIIWNDDVITWAELDGRVSALAAAMRDDFGVKHGDRVLVQSPNNNQITEIMLACFRLGAVWVPSNFRQGPEEVAYLGQKAEATLMFCEAEFSAHAAACQRLIPGLQNVIAIGDADFGSSYEALIRAHLGADVLNADVDRDDPCWLFFTSGSTGKPKAVVLTHGQLTFTIVNHLNDLMPASTPDDVSLVVAPISHGAGMHQLTQLAVGAVSVLLPSGRFDPAVAWQLVERYKVTNLFTVPTIVKLLVEHPSVDVHDHSSLRYVIYAGAPMYREDQKVALRKLGKVLVQYFGLGEVTGAITVLPRHDHHVEDVSAARIGTCGFERTGIQISIQDDTGKEQPAMGSGEICITGPAVCAGYYKDDEANTKAFRNGWFRTGDLGHMDGEGYLYITGRASDMYISGGSNVYPREIEELMLTHPALKEVAVLGIPSRKWGEVGLAVCVAEDGQDLDEASLLSTVAGKLAKYKLPSHFVFLPEMPKTAYGKITKKLIREELMERDLMPVLEDAP</sequence>
<dbReference type="RefSeq" id="WP_340272217.1">
    <property type="nucleotide sequence ID" value="NZ_JBAKIA010000001.1"/>
</dbReference>
<dbReference type="InterPro" id="IPR020845">
    <property type="entry name" value="AMP-binding_CS"/>
</dbReference>
<dbReference type="Pfam" id="PF00501">
    <property type="entry name" value="AMP-binding"/>
    <property type="match status" value="1"/>
</dbReference>
<dbReference type="Pfam" id="PF13193">
    <property type="entry name" value="AMP-binding_C"/>
    <property type="match status" value="1"/>
</dbReference>
<dbReference type="InterPro" id="IPR025110">
    <property type="entry name" value="AMP-bd_C"/>
</dbReference>
<dbReference type="SUPFAM" id="SSF56801">
    <property type="entry name" value="Acetyl-CoA synthetase-like"/>
    <property type="match status" value="1"/>
</dbReference>
<accession>A0ABU8TGF9</accession>
<dbReference type="InterPro" id="IPR042099">
    <property type="entry name" value="ANL_N_sf"/>
</dbReference>
<dbReference type="Gene3D" id="3.40.50.12780">
    <property type="entry name" value="N-terminal domain of ligase-like"/>
    <property type="match status" value="1"/>
</dbReference>
<protein>
    <submittedName>
        <fullName evidence="3">Acyl-CoA synthetase</fullName>
    </submittedName>
</protein>
<dbReference type="InterPro" id="IPR000873">
    <property type="entry name" value="AMP-dep_synth/lig_dom"/>
</dbReference>
<dbReference type="EMBL" id="JBAKIA010000001">
    <property type="protein sequence ID" value="MEJ8472740.1"/>
    <property type="molecule type" value="Genomic_DNA"/>
</dbReference>
<organism evidence="3 4">
    <name type="scientific">Roseibium algae</name>
    <dbReference type="NCBI Taxonomy" id="3123038"/>
    <lineage>
        <taxon>Bacteria</taxon>
        <taxon>Pseudomonadati</taxon>
        <taxon>Pseudomonadota</taxon>
        <taxon>Alphaproteobacteria</taxon>
        <taxon>Hyphomicrobiales</taxon>
        <taxon>Stappiaceae</taxon>
        <taxon>Roseibium</taxon>
    </lineage>
</organism>
<keyword evidence="4" id="KW-1185">Reference proteome</keyword>
<dbReference type="InterPro" id="IPR045851">
    <property type="entry name" value="AMP-bd_C_sf"/>
</dbReference>
<dbReference type="NCBIfam" id="NF005676">
    <property type="entry name" value="PRK07470.1"/>
    <property type="match status" value="1"/>
</dbReference>
<evidence type="ECO:0000313" key="4">
    <source>
        <dbReference type="Proteomes" id="UP001385499"/>
    </source>
</evidence>
<comment type="caution">
    <text evidence="3">The sequence shown here is derived from an EMBL/GenBank/DDBJ whole genome shotgun (WGS) entry which is preliminary data.</text>
</comment>
<dbReference type="PANTHER" id="PTHR43767">
    <property type="entry name" value="LONG-CHAIN-FATTY-ACID--COA LIGASE"/>
    <property type="match status" value="1"/>
</dbReference>